<organism evidence="2 3">
    <name type="scientific">Candidatus Woesebacteria bacterium RIFOXYA1_FULL_43_9</name>
    <dbReference type="NCBI Taxonomy" id="1802534"/>
    <lineage>
        <taxon>Bacteria</taxon>
        <taxon>Candidatus Woeseibacteriota</taxon>
    </lineage>
</organism>
<accession>A0A1F8CJS8</accession>
<reference evidence="2 3" key="1">
    <citation type="journal article" date="2016" name="Nat. Commun.">
        <title>Thousands of microbial genomes shed light on interconnected biogeochemical processes in an aquifer system.</title>
        <authorList>
            <person name="Anantharaman K."/>
            <person name="Brown C.T."/>
            <person name="Hug L.A."/>
            <person name="Sharon I."/>
            <person name="Castelle C.J."/>
            <person name="Probst A.J."/>
            <person name="Thomas B.C."/>
            <person name="Singh A."/>
            <person name="Wilkins M.J."/>
            <person name="Karaoz U."/>
            <person name="Brodie E.L."/>
            <person name="Williams K.H."/>
            <person name="Hubbard S.S."/>
            <person name="Banfield J.F."/>
        </authorList>
    </citation>
    <scope>NUCLEOTIDE SEQUENCE [LARGE SCALE GENOMIC DNA]</scope>
</reference>
<keyword evidence="1" id="KW-0472">Membrane</keyword>
<feature type="transmembrane region" description="Helical" evidence="1">
    <location>
        <begin position="60"/>
        <end position="80"/>
    </location>
</feature>
<evidence type="ECO:0000256" key="1">
    <source>
        <dbReference type="SAM" id="Phobius"/>
    </source>
</evidence>
<name>A0A1F8CJS8_9BACT</name>
<proteinExistence type="predicted"/>
<dbReference type="Proteomes" id="UP000179241">
    <property type="component" value="Unassembled WGS sequence"/>
</dbReference>
<dbReference type="EMBL" id="MGHU01000052">
    <property type="protein sequence ID" value="OGM76484.1"/>
    <property type="molecule type" value="Genomic_DNA"/>
</dbReference>
<gene>
    <name evidence="2" type="ORF">A2188_01565</name>
</gene>
<protein>
    <submittedName>
        <fullName evidence="2">Uncharacterized protein</fullName>
    </submittedName>
</protein>
<evidence type="ECO:0000313" key="2">
    <source>
        <dbReference type="EMBL" id="OGM76484.1"/>
    </source>
</evidence>
<dbReference type="AlphaFoldDB" id="A0A1F8CJS8"/>
<evidence type="ECO:0000313" key="3">
    <source>
        <dbReference type="Proteomes" id="UP000179241"/>
    </source>
</evidence>
<keyword evidence="1" id="KW-0812">Transmembrane</keyword>
<keyword evidence="1" id="KW-1133">Transmembrane helix</keyword>
<comment type="caution">
    <text evidence="2">The sequence shown here is derived from an EMBL/GenBank/DDBJ whole genome shotgun (WGS) entry which is preliminary data.</text>
</comment>
<sequence length="118" mass="13543">MYGFVDRVINCGPKLNLHLGSIKINPSFSFVLIFVLLLFFLVLTLAQVRRHFMDWSFKGSFYGFFLGFVLAILIEAFFVLGQKDMLTSFLKIENLPKPFSTLIDSLREGAIQQLCKQL</sequence>
<feature type="transmembrane region" description="Helical" evidence="1">
    <location>
        <begin position="27"/>
        <end position="48"/>
    </location>
</feature>